<proteinExistence type="predicted"/>
<dbReference type="Proteomes" id="UP000189941">
    <property type="component" value="Unassembled WGS sequence"/>
</dbReference>
<evidence type="ECO:0000313" key="1">
    <source>
        <dbReference type="EMBL" id="SJZ66919.1"/>
    </source>
</evidence>
<name>A0A1T4MIS4_9LACT</name>
<accession>A0A1T4MIS4</accession>
<dbReference type="AlphaFoldDB" id="A0A1T4MIS4"/>
<gene>
    <name evidence="1" type="ORF">SAMN02746011_01449</name>
</gene>
<keyword evidence="2" id="KW-1185">Reference proteome</keyword>
<reference evidence="2" key="1">
    <citation type="submission" date="2017-02" db="EMBL/GenBank/DDBJ databases">
        <authorList>
            <person name="Varghese N."/>
            <person name="Submissions S."/>
        </authorList>
    </citation>
    <scope>NUCLEOTIDE SEQUENCE [LARGE SCALE GENOMIC DNA]</scope>
    <source>
        <strain evidence="2">DSM 15739</strain>
    </source>
</reference>
<dbReference type="RefSeq" id="WP_159443890.1">
    <property type="nucleotide sequence ID" value="NZ_FUWO01000012.1"/>
</dbReference>
<dbReference type="EMBL" id="FUWO01000012">
    <property type="protein sequence ID" value="SJZ66919.1"/>
    <property type="molecule type" value="Genomic_DNA"/>
</dbReference>
<organism evidence="1 2">
    <name type="scientific">Globicatella sulfidifaciens DSM 15739</name>
    <dbReference type="NCBI Taxonomy" id="1121925"/>
    <lineage>
        <taxon>Bacteria</taxon>
        <taxon>Bacillati</taxon>
        <taxon>Bacillota</taxon>
        <taxon>Bacilli</taxon>
        <taxon>Lactobacillales</taxon>
        <taxon>Aerococcaceae</taxon>
        <taxon>Globicatella</taxon>
    </lineage>
</organism>
<sequence>MRIHTLEKTDIVKLKELLDVYCEAFEEVHPFPSDVAWQRLMGHPAAPE</sequence>
<protein>
    <submittedName>
        <fullName evidence="1">Uncharacterized protein</fullName>
    </submittedName>
</protein>
<evidence type="ECO:0000313" key="2">
    <source>
        <dbReference type="Proteomes" id="UP000189941"/>
    </source>
</evidence>